<protein>
    <submittedName>
        <fullName evidence="2">DUF2244 domain-containing protein</fullName>
    </submittedName>
</protein>
<evidence type="ECO:0000313" key="3">
    <source>
        <dbReference type="Proteomes" id="UP000235015"/>
    </source>
</evidence>
<keyword evidence="1" id="KW-1133">Transmembrane helix</keyword>
<dbReference type="EMBL" id="PKUN01000009">
    <property type="protein sequence ID" value="PLX61901.1"/>
    <property type="molecule type" value="Genomic_DNA"/>
</dbReference>
<comment type="caution">
    <text evidence="2">The sequence shown here is derived from an EMBL/GenBank/DDBJ whole genome shotgun (WGS) entry which is preliminary data.</text>
</comment>
<dbReference type="InterPro" id="IPR019253">
    <property type="entry name" value="DUF2244_TM"/>
</dbReference>
<dbReference type="Pfam" id="PF10003">
    <property type="entry name" value="DUF2244"/>
    <property type="match status" value="1"/>
</dbReference>
<keyword evidence="1" id="KW-0812">Transmembrane</keyword>
<dbReference type="AlphaFoldDB" id="A0A2N6CX81"/>
<dbReference type="Proteomes" id="UP000235015">
    <property type="component" value="Unassembled WGS sequence"/>
</dbReference>
<feature type="transmembrane region" description="Helical" evidence="1">
    <location>
        <begin position="30"/>
        <end position="47"/>
    </location>
</feature>
<name>A0A2N6CX81_9GAMM</name>
<accession>A0A2N6CX81</accession>
<evidence type="ECO:0000313" key="2">
    <source>
        <dbReference type="EMBL" id="PLX61901.1"/>
    </source>
</evidence>
<dbReference type="RefSeq" id="WP_029134194.1">
    <property type="nucleotide sequence ID" value="NZ_CAXXYC010000001.1"/>
</dbReference>
<gene>
    <name evidence="2" type="ORF">C0630_07735</name>
</gene>
<reference evidence="2 3" key="1">
    <citation type="submission" date="2017-11" db="EMBL/GenBank/DDBJ databases">
        <title>Genome-resolved metagenomics identifies genetic mobility, metabolic interactions, and unexpected diversity in perchlorate-reducing communities.</title>
        <authorList>
            <person name="Barnum T.P."/>
            <person name="Figueroa I.A."/>
            <person name="Carlstrom C.I."/>
            <person name="Lucas L.N."/>
            <person name="Engelbrektson A.L."/>
            <person name="Coates J.D."/>
        </authorList>
    </citation>
    <scope>NUCLEOTIDE SEQUENCE [LARGE SCALE GENOMIC DNA]</scope>
    <source>
        <strain evidence="2">BM301</strain>
    </source>
</reference>
<feature type="transmembrane region" description="Helical" evidence="1">
    <location>
        <begin position="53"/>
        <end position="70"/>
    </location>
</feature>
<organism evidence="2 3">
    <name type="scientific">Sedimenticola selenatireducens</name>
    <dbReference type="NCBI Taxonomy" id="191960"/>
    <lineage>
        <taxon>Bacteria</taxon>
        <taxon>Pseudomonadati</taxon>
        <taxon>Pseudomonadota</taxon>
        <taxon>Gammaproteobacteria</taxon>
        <taxon>Chromatiales</taxon>
        <taxon>Sedimenticolaceae</taxon>
        <taxon>Sedimenticola</taxon>
    </lineage>
</organism>
<sequence length="177" mass="19602">MVMHYELPNSQGEVFIVRPNNSLKWRHAKWLFNIIALGMLAIALAFWSIGAWLVFPFVVAELAVLAFALYRTSLKAYSREVISVEAESVRVQQGRDHPEFQMILPHAHVNLQRGEGPLGSGHLYLRSADSEVEIGGCLVESERETLAGDLARAVAACRVLAGSPLRSSGHGWGWRVP</sequence>
<dbReference type="STRING" id="1111735.GCA_000428045_01832"/>
<proteinExistence type="predicted"/>
<evidence type="ECO:0000256" key="1">
    <source>
        <dbReference type="SAM" id="Phobius"/>
    </source>
</evidence>
<keyword evidence="1" id="KW-0472">Membrane</keyword>